<evidence type="ECO:0000313" key="2">
    <source>
        <dbReference type="EMBL" id="RAZ88533.1"/>
    </source>
</evidence>
<accession>A0A330HJV6</accession>
<keyword evidence="3" id="KW-1185">Reference proteome</keyword>
<evidence type="ECO:0000256" key="1">
    <source>
        <dbReference type="SAM" id="Phobius"/>
    </source>
</evidence>
<comment type="caution">
    <text evidence="2">The sequence shown here is derived from an EMBL/GenBank/DDBJ whole genome shotgun (WGS) entry which is preliminary data.</text>
</comment>
<evidence type="ECO:0000313" key="3">
    <source>
        <dbReference type="Proteomes" id="UP000251558"/>
    </source>
</evidence>
<gene>
    <name evidence="2" type="ORF">DPM33_23720</name>
</gene>
<protein>
    <submittedName>
        <fullName evidence="2">Uncharacterized protein</fullName>
    </submittedName>
</protein>
<feature type="transmembrane region" description="Helical" evidence="1">
    <location>
        <begin position="1120"/>
        <end position="1140"/>
    </location>
</feature>
<dbReference type="Proteomes" id="UP000251558">
    <property type="component" value="Unassembled WGS sequence"/>
</dbReference>
<organism evidence="2 3">
    <name type="scientific">Mesorhizobium hawassense</name>
    <dbReference type="NCBI Taxonomy" id="1209954"/>
    <lineage>
        <taxon>Bacteria</taxon>
        <taxon>Pseudomonadati</taxon>
        <taxon>Pseudomonadota</taxon>
        <taxon>Alphaproteobacteria</taxon>
        <taxon>Hyphomicrobiales</taxon>
        <taxon>Phyllobacteriaceae</taxon>
        <taxon>Mesorhizobium</taxon>
    </lineage>
</organism>
<dbReference type="AlphaFoldDB" id="A0A330HJV6"/>
<feature type="transmembrane region" description="Helical" evidence="1">
    <location>
        <begin position="1057"/>
        <end position="1079"/>
    </location>
</feature>
<dbReference type="RefSeq" id="WP_112099821.1">
    <property type="nucleotide sequence ID" value="NZ_QMBP01000012.1"/>
</dbReference>
<reference evidence="2 3" key="2">
    <citation type="submission" date="2018-07" db="EMBL/GenBank/DDBJ databases">
        <title>Diversity of Mesorhizobium strains in Brazil.</title>
        <authorList>
            <person name="Helene L.C.F."/>
            <person name="Dall'Agnol R."/>
            <person name="Delamuta J.R.M."/>
            <person name="Hungria M."/>
        </authorList>
    </citation>
    <scope>NUCLEOTIDE SEQUENCE [LARGE SCALE GENOMIC DNA]</scope>
    <source>
        <strain evidence="2 3">AC99b</strain>
    </source>
</reference>
<dbReference type="SUPFAM" id="SSF89372">
    <property type="entry name" value="Fucose-specific lectin"/>
    <property type="match status" value="2"/>
</dbReference>
<keyword evidence="1" id="KW-0812">Transmembrane</keyword>
<reference evidence="3" key="1">
    <citation type="submission" date="2018-06" db="EMBL/GenBank/DDBJ databases">
        <authorList>
            <person name="Helene L.C."/>
            <person name="Dall'Agnol R."/>
            <person name="Delamuta J.R."/>
            <person name="Hungria M."/>
        </authorList>
    </citation>
    <scope>NUCLEOTIDE SEQUENCE [LARGE SCALE GENOMIC DNA]</scope>
    <source>
        <strain evidence="3">AC99b</strain>
    </source>
</reference>
<sequence length="1160" mass="123827">MINVSLRSEIMKDYVPGSELAGDRDIVAAMQKDGTLLLFSIGVDEHVYMLTKAPGSSTGWKRTDLSADLPAGIRTLHLCAAQAVDGSPILAIATAPQSGAERTVYVATDFSLTPKPKRWSPRGSRTGVEITAMTTGSATDGRPVVAVATVDGQRHMSTFFLHPDPKGGNTIWQEVPLPLNGSGVVDMAIGHNAKLEAGVAGLEGLIYTLLRVDDVSTRVIVTSFPDFTVYNHVIPVTTSPTALAAIGLPSGDTQLFLGTDSLYGLSPKQQMTQDAADVSEASTKIVPMGPDASALAMATGRHPDGRLEIWWLNKNGILSFVEEKPAGGWGQPIALQKQIGEMTAWRNPVSGEIDLFTVDQNHSLTHLAQDRTTTLWSARSILLPVDKSNLTKTVECSAYTTQITLSDADGAPLANQTVKISASSLSLVSVDGSHFFVDQSGQVATAETNALGMLSVATAAKGLATPKIRLTGDFMKEAIDFDPKTAVGNRLKSISVDDLKGATVTRGGKKVPLVPAGRSAQLSDAAQSLRQLVKVQTRLAKPGKADDVDVDVGDAGPESYDIKPLSSAVATPLDVSHLQNGVVLTLPTTAATPARLAAPEGIFDSIEHAFGDAWEAVKNGLIDVAKIVIEKVDDGLRIVIHGLKTAFSAVLKFAEQVWNVVEWVFQQIGAAIEELIEWLSFLFEWGDILNTHVVMRKMTQLAFKHIETSISSVEKDVIAALDRLKPDLAKKTLKWPADGVSHMTIAAAPKGSKAQSLTKDTKTSWIASKVNRHTVGRASSTHSDLPSDSIAKTLEGIGEDEIKAIQTAYDEIVVDVAKNIMHFDLEAIFNRVIVAFTDALLDTAKNIVTVVCDVTQLAIEAIDSILNAHINIPVITWLYENIIAPGSKLTVLDVSCLIAAIPATVICKLVTDKAPFSGAQADALYGADSLDAFQTILSAQHGSAPRATQALMDSKSPAMPWYATFILSCVAAGCRFSTAILSTVAIVLKGKPLKYVSVISSTLKTLTAAVSIITTLNNPAKNTLVLLIEGAVIYILIILCITSYLQSADDNVQPMLYYAINAALGALGFILVCTNYTIASFDEKDVSDAQRGLKFGMVGSIFVALFINPPPKLKESDNPVLFAAYVILKAGSLVCMYSSFALNVTRSYLSNKNELPYVDI</sequence>
<feature type="transmembrane region" description="Helical" evidence="1">
    <location>
        <begin position="1023"/>
        <end position="1045"/>
    </location>
</feature>
<name>A0A330HJV6_9HYPH</name>
<dbReference type="EMBL" id="QMBP01000012">
    <property type="protein sequence ID" value="RAZ88533.1"/>
    <property type="molecule type" value="Genomic_DNA"/>
</dbReference>
<keyword evidence="1" id="KW-0472">Membrane</keyword>
<dbReference type="OrthoDB" id="9020765at2"/>
<feature type="transmembrane region" description="Helical" evidence="1">
    <location>
        <begin position="995"/>
        <end position="1017"/>
    </location>
</feature>
<feature type="transmembrane region" description="Helical" evidence="1">
    <location>
        <begin position="1091"/>
        <end position="1108"/>
    </location>
</feature>
<keyword evidence="1" id="KW-1133">Transmembrane helix</keyword>
<proteinExistence type="predicted"/>